<dbReference type="Proteomes" id="UP000095287">
    <property type="component" value="Unplaced"/>
</dbReference>
<proteinExistence type="predicted"/>
<protein>
    <submittedName>
        <fullName evidence="2">Secreted protein</fullName>
    </submittedName>
</protein>
<dbReference type="WBParaSite" id="L893_g10644.t1">
    <property type="protein sequence ID" value="L893_g10644.t1"/>
    <property type="gene ID" value="L893_g10644"/>
</dbReference>
<evidence type="ECO:0000313" key="1">
    <source>
        <dbReference type="Proteomes" id="UP000095287"/>
    </source>
</evidence>
<name>A0A1I7XXM2_9BILA</name>
<organism evidence="1 2">
    <name type="scientific">Steinernema glaseri</name>
    <dbReference type="NCBI Taxonomy" id="37863"/>
    <lineage>
        <taxon>Eukaryota</taxon>
        <taxon>Metazoa</taxon>
        <taxon>Ecdysozoa</taxon>
        <taxon>Nematoda</taxon>
        <taxon>Chromadorea</taxon>
        <taxon>Rhabditida</taxon>
        <taxon>Tylenchina</taxon>
        <taxon>Panagrolaimomorpha</taxon>
        <taxon>Strongyloidoidea</taxon>
        <taxon>Steinernematidae</taxon>
        <taxon>Steinernema</taxon>
    </lineage>
</organism>
<keyword evidence="1" id="KW-1185">Reference proteome</keyword>
<reference evidence="2" key="1">
    <citation type="submission" date="2016-11" db="UniProtKB">
        <authorList>
            <consortium name="WormBaseParasite"/>
        </authorList>
    </citation>
    <scope>IDENTIFICATION</scope>
</reference>
<accession>A0A1I7XXM2</accession>
<sequence length="233" mass="26075">MISVSHYFFSPFHALTARCVASAAIANSVDDSPELYIFAQLCAPGPRILSPFLSSLEAQRDPHLETCGVCSMMYFLSSRSPPRAPVFLAPRNLASTAVVAIRARRYSCAVRHAFEPARGAALLLSASWSQGWRPVYIPPSLLSQFHDMGIFRLHSLTPDRPLVDCSSPPSEHVDGSYLTFSHPNPKPLITPRRPFHFFYADFYGVAHFYVYVKYFYCNTDICDVCASSLVVQW</sequence>
<evidence type="ECO:0000313" key="2">
    <source>
        <dbReference type="WBParaSite" id="L893_g10644.t1"/>
    </source>
</evidence>
<dbReference type="AlphaFoldDB" id="A0A1I7XXM2"/>